<dbReference type="InterPro" id="IPR015943">
    <property type="entry name" value="WD40/YVTN_repeat-like_dom_sf"/>
</dbReference>
<dbReference type="OrthoDB" id="9764804at2"/>
<dbReference type="Proteomes" id="UP000308230">
    <property type="component" value="Unassembled WGS sequence"/>
</dbReference>
<evidence type="ECO:0000256" key="1">
    <source>
        <dbReference type="SAM" id="MobiDB-lite"/>
    </source>
</evidence>
<evidence type="ECO:0000313" key="3">
    <source>
        <dbReference type="EMBL" id="TLS35435.1"/>
    </source>
</evidence>
<feature type="signal peptide" evidence="2">
    <location>
        <begin position="1"/>
        <end position="21"/>
    </location>
</feature>
<evidence type="ECO:0000256" key="2">
    <source>
        <dbReference type="SAM" id="SignalP"/>
    </source>
</evidence>
<feature type="compositionally biased region" description="Basic and acidic residues" evidence="1">
    <location>
        <begin position="50"/>
        <end position="60"/>
    </location>
</feature>
<dbReference type="PROSITE" id="PS51257">
    <property type="entry name" value="PROKAR_LIPOPROTEIN"/>
    <property type="match status" value="1"/>
</dbReference>
<feature type="region of interest" description="Disordered" evidence="1">
    <location>
        <begin position="23"/>
        <end position="60"/>
    </location>
</feature>
<dbReference type="EMBL" id="SWLG01000021">
    <property type="protein sequence ID" value="TLS35435.1"/>
    <property type="molecule type" value="Genomic_DNA"/>
</dbReference>
<gene>
    <name evidence="3" type="ORF">FCL54_20270</name>
</gene>
<dbReference type="Gene3D" id="2.130.10.10">
    <property type="entry name" value="YVTN repeat-like/Quinoprotein amine dehydrogenase"/>
    <property type="match status" value="2"/>
</dbReference>
<protein>
    <recommendedName>
        <fullName evidence="5">Sortilin N-terminal domain-containing protein</fullName>
    </recommendedName>
</protein>
<organism evidence="3 4">
    <name type="scientific">Exobacillus caeni</name>
    <dbReference type="NCBI Taxonomy" id="2574798"/>
    <lineage>
        <taxon>Bacteria</taxon>
        <taxon>Bacillati</taxon>
        <taxon>Bacillota</taxon>
        <taxon>Bacilli</taxon>
        <taxon>Bacillales</taxon>
        <taxon>Guptibacillaceae</taxon>
        <taxon>Exobacillus</taxon>
    </lineage>
</organism>
<proteinExistence type="predicted"/>
<dbReference type="SUPFAM" id="SSF110296">
    <property type="entry name" value="Oligoxyloglucan reducing end-specific cellobiohydrolase"/>
    <property type="match status" value="1"/>
</dbReference>
<comment type="caution">
    <text evidence="3">The sequence shown here is derived from an EMBL/GenBank/DDBJ whole genome shotgun (WGS) entry which is preliminary data.</text>
</comment>
<keyword evidence="4" id="KW-1185">Reference proteome</keyword>
<name>A0A5R9F6M7_9BACL</name>
<dbReference type="NCBIfam" id="NF045728">
    <property type="entry name" value="glycosyl_F510_1955"/>
    <property type="match status" value="1"/>
</dbReference>
<evidence type="ECO:0008006" key="5">
    <source>
        <dbReference type="Google" id="ProtNLM"/>
    </source>
</evidence>
<evidence type="ECO:0000313" key="4">
    <source>
        <dbReference type="Proteomes" id="UP000308230"/>
    </source>
</evidence>
<keyword evidence="2" id="KW-0732">Signal</keyword>
<dbReference type="InterPro" id="IPR054817">
    <property type="entry name" value="Glycosyl_F510_1955-like"/>
</dbReference>
<reference evidence="3 4" key="1">
    <citation type="submission" date="2019-04" db="EMBL/GenBank/DDBJ databases">
        <title>Bacillus caeni sp. nov., a bacterium isolated from mangrove sediment.</title>
        <authorList>
            <person name="Huang H."/>
            <person name="Mo K."/>
            <person name="Hu Y."/>
        </authorList>
    </citation>
    <scope>NUCLEOTIDE SEQUENCE [LARGE SCALE GENOMIC DNA]</scope>
    <source>
        <strain evidence="3 4">HB172195</strain>
    </source>
</reference>
<feature type="chain" id="PRO_5024293404" description="Sortilin N-terminal domain-containing protein" evidence="2">
    <location>
        <begin position="22"/>
        <end position="341"/>
    </location>
</feature>
<sequence>MKSKVSLMFLALNLFLAACQAENNSSDSSSNTGDTVQKEKENNHTDSSQENDKTDNTEENKDAGMDIFKVAEDSSIDHVHGIGYAGGDEGLFLATHNGLMIYRDEKWYEQTEEKHDYMGFSATDNGFYSSGHPAEGSDLKNPLGLIKSTDKGKSFEKLGFYGESDFHYMAVGYNSHAIYIVNQKGNSKLKPGVYFSNDDGENWKEVGFGGLPDKVGGIVAHPDKEEVVAVTSPDGVFLSTNKGNEFKKIEGSVGASAATMTENEVVYAEAATQPDIIKQPVEGGEKTTIKGPDLVEDGILYIAVNPNKEDELAVFTMNNSIYLTKDNGENWKGLASKGKIK</sequence>
<dbReference type="AlphaFoldDB" id="A0A5R9F6M7"/>
<dbReference type="RefSeq" id="WP_138128889.1">
    <property type="nucleotide sequence ID" value="NZ_SWLG01000021.1"/>
</dbReference>
<accession>A0A5R9F6M7</accession>